<sequence>MVEVSVSLYQIVKRGAYKDPLGLLFRSHELNYLLHFEQIRQLTALKAIHNRILAEERKLLETGTMEHYLSSAY</sequence>
<evidence type="ECO:0000313" key="2">
    <source>
        <dbReference type="Proteomes" id="UP000054928"/>
    </source>
</evidence>
<reference evidence="2" key="1">
    <citation type="submission" date="2014-09" db="EMBL/GenBank/DDBJ databases">
        <authorList>
            <person name="Sharma Rahul"/>
            <person name="Thines Marco"/>
        </authorList>
    </citation>
    <scope>NUCLEOTIDE SEQUENCE [LARGE SCALE GENOMIC DNA]</scope>
</reference>
<dbReference type="AlphaFoldDB" id="A0A0P1AI50"/>
<evidence type="ECO:0000313" key="1">
    <source>
        <dbReference type="EMBL" id="CEG40407.1"/>
    </source>
</evidence>
<name>A0A0P1AI50_PLAHL</name>
<organism evidence="1 2">
    <name type="scientific">Plasmopara halstedii</name>
    <name type="common">Downy mildew of sunflower</name>
    <dbReference type="NCBI Taxonomy" id="4781"/>
    <lineage>
        <taxon>Eukaryota</taxon>
        <taxon>Sar</taxon>
        <taxon>Stramenopiles</taxon>
        <taxon>Oomycota</taxon>
        <taxon>Peronosporomycetes</taxon>
        <taxon>Peronosporales</taxon>
        <taxon>Peronosporaceae</taxon>
        <taxon>Plasmopara</taxon>
    </lineage>
</organism>
<dbReference type="RefSeq" id="XP_024576776.1">
    <property type="nucleotide sequence ID" value="XM_024726062.1"/>
</dbReference>
<proteinExistence type="predicted"/>
<dbReference type="GeneID" id="36405663"/>
<keyword evidence="2" id="KW-1185">Reference proteome</keyword>
<dbReference type="Proteomes" id="UP000054928">
    <property type="component" value="Unassembled WGS sequence"/>
</dbReference>
<dbReference type="EMBL" id="CCYD01000482">
    <property type="protein sequence ID" value="CEG40407.1"/>
    <property type="molecule type" value="Genomic_DNA"/>
</dbReference>
<protein>
    <submittedName>
        <fullName evidence="1">Uncharacterized protein</fullName>
    </submittedName>
</protein>
<accession>A0A0P1AI50</accession>